<dbReference type="CDD" id="cd07185">
    <property type="entry name" value="OmpA_C-like"/>
    <property type="match status" value="1"/>
</dbReference>
<feature type="domain" description="OmpA-like" evidence="3">
    <location>
        <begin position="371"/>
        <end position="488"/>
    </location>
</feature>
<evidence type="ECO:0000256" key="1">
    <source>
        <dbReference type="PROSITE-ProRule" id="PRU00473"/>
    </source>
</evidence>
<dbReference type="EMBL" id="JACJJG010000001">
    <property type="protein sequence ID" value="MBM6672374.1"/>
    <property type="molecule type" value="Genomic_DNA"/>
</dbReference>
<feature type="chain" id="PRO_5037735874" evidence="2">
    <location>
        <begin position="20"/>
        <end position="488"/>
    </location>
</feature>
<gene>
    <name evidence="4" type="ORF">H6A34_00505</name>
</gene>
<dbReference type="RefSeq" id="WP_087249259.1">
    <property type="nucleotide sequence ID" value="NZ_JACJJG010000001.1"/>
</dbReference>
<dbReference type="GO" id="GO:0016020">
    <property type="term" value="C:membrane"/>
    <property type="evidence" value="ECO:0007669"/>
    <property type="project" value="UniProtKB-UniRule"/>
</dbReference>
<keyword evidence="1" id="KW-0472">Membrane</keyword>
<evidence type="ECO:0000259" key="3">
    <source>
        <dbReference type="PROSITE" id="PS51123"/>
    </source>
</evidence>
<dbReference type="InterPro" id="IPR006665">
    <property type="entry name" value="OmpA-like"/>
</dbReference>
<dbReference type="InterPro" id="IPR036737">
    <property type="entry name" value="OmpA-like_sf"/>
</dbReference>
<dbReference type="Gene3D" id="3.30.1330.60">
    <property type="entry name" value="OmpA-like domain"/>
    <property type="match status" value="1"/>
</dbReference>
<keyword evidence="2" id="KW-0732">Signal</keyword>
<keyword evidence="5" id="KW-1185">Reference proteome</keyword>
<dbReference type="PROSITE" id="PS51123">
    <property type="entry name" value="OMPA_2"/>
    <property type="match status" value="1"/>
</dbReference>
<sequence length="488" mass="54821">MIRRFLLLSVLSLPLMARAYNVPMTDTIRWEILPQWEEWLKPLEPIYLENAVEVSPWRGNWFVNVSGGVSAFVGSPLGCGDIFDRTRPALSVSAGKWFTPAIGVRAAFQGLQFKDALFESRNFQHLHADLMWNVLSGLSCPKEDFRWDLVPYVGLGILHNDELDRQPFAVSYGVQGRYRLTDRLHLTAELGCATTFKDFDGMGAGNRWGDRMLSLTAGFSYTIGKRGWKRVVNASPYIKRNERLTDYVHSLRGENERFRQKNGMSIRIIAELEKILKLEGLLDKYADRLSSIKDRRDGKGLSTGYPKNDYSGLNSLRARLRDAQADMDTHKGDSTFIHSKDTVYMAYGEVSNYRSDGSFQGNDSIVSSLPVDGRYIGPPIYFFFVLDTDRLTDYSQLVNLDGIARIAQKHGLRVQIIGAADSATGNDAINNGLSQRRAAYMAGQLRKRGVDADRIETVSAGGIDDYKPVEANRNACVRLLFPVTNTTD</sequence>
<reference evidence="4" key="2">
    <citation type="journal article" date="2021" name="Sci. Rep.">
        <title>The distribution of antibiotic resistance genes in chicken gut microbiota commensals.</title>
        <authorList>
            <person name="Juricova H."/>
            <person name="Matiasovicova J."/>
            <person name="Kubasova T."/>
            <person name="Cejkova D."/>
            <person name="Rychlik I."/>
        </authorList>
    </citation>
    <scope>NUCLEOTIDE SEQUENCE</scope>
    <source>
        <strain evidence="4">An824</strain>
    </source>
</reference>
<evidence type="ECO:0000313" key="4">
    <source>
        <dbReference type="EMBL" id="MBM6672374.1"/>
    </source>
</evidence>
<dbReference type="Proteomes" id="UP000706891">
    <property type="component" value="Unassembled WGS sequence"/>
</dbReference>
<comment type="caution">
    <text evidence="4">The sequence shown here is derived from an EMBL/GenBank/DDBJ whole genome shotgun (WGS) entry which is preliminary data.</text>
</comment>
<feature type="signal peptide" evidence="2">
    <location>
        <begin position="1"/>
        <end position="19"/>
    </location>
</feature>
<evidence type="ECO:0000313" key="5">
    <source>
        <dbReference type="Proteomes" id="UP000706891"/>
    </source>
</evidence>
<organism evidence="4 5">
    <name type="scientific">Marseilla massiliensis</name>
    <dbReference type="NCBI Taxonomy" id="1841864"/>
    <lineage>
        <taxon>Bacteria</taxon>
        <taxon>Pseudomonadati</taxon>
        <taxon>Bacteroidota</taxon>
        <taxon>Bacteroidia</taxon>
        <taxon>Bacteroidales</taxon>
        <taxon>Prevotellaceae</taxon>
        <taxon>Marseilla</taxon>
    </lineage>
</organism>
<evidence type="ECO:0000256" key="2">
    <source>
        <dbReference type="SAM" id="SignalP"/>
    </source>
</evidence>
<dbReference type="AlphaFoldDB" id="A0A938WQQ8"/>
<name>A0A938WQQ8_9BACT</name>
<accession>A0A938WQQ8</accession>
<protein>
    <submittedName>
        <fullName evidence="4">OmpA family protein</fullName>
    </submittedName>
</protein>
<proteinExistence type="predicted"/>
<dbReference type="InterPro" id="IPR011250">
    <property type="entry name" value="OMP/PagP_B-barrel"/>
</dbReference>
<dbReference type="SUPFAM" id="SSF56925">
    <property type="entry name" value="OMPA-like"/>
    <property type="match status" value="1"/>
</dbReference>
<dbReference type="Pfam" id="PF00691">
    <property type="entry name" value="OmpA"/>
    <property type="match status" value="1"/>
</dbReference>
<dbReference type="SUPFAM" id="SSF103088">
    <property type="entry name" value="OmpA-like"/>
    <property type="match status" value="1"/>
</dbReference>
<reference evidence="4" key="1">
    <citation type="submission" date="2020-08" db="EMBL/GenBank/DDBJ databases">
        <authorList>
            <person name="Cejkova D."/>
            <person name="Kubasova T."/>
            <person name="Jahodarova E."/>
            <person name="Rychlik I."/>
        </authorList>
    </citation>
    <scope>NUCLEOTIDE SEQUENCE</scope>
    <source>
        <strain evidence="4">An824</strain>
    </source>
</reference>